<dbReference type="GO" id="GO:0043023">
    <property type="term" value="F:ribosomal large subunit binding"/>
    <property type="evidence" value="ECO:0007669"/>
    <property type="project" value="TreeGrafter"/>
</dbReference>
<accession>A0AAV5RLD9</accession>
<dbReference type="Gene3D" id="2.30.310.10">
    <property type="entry name" value="ibrinogen binding protein from staphylococcus aureus domain"/>
    <property type="match status" value="1"/>
</dbReference>
<gene>
    <name evidence="9" type="ORF">DASB73_032410</name>
</gene>
<dbReference type="GO" id="GO:1990112">
    <property type="term" value="C:RQC complex"/>
    <property type="evidence" value="ECO:0007669"/>
    <property type="project" value="TreeGrafter"/>
</dbReference>
<feature type="region of interest" description="Disordered" evidence="6">
    <location>
        <begin position="865"/>
        <end position="909"/>
    </location>
</feature>
<evidence type="ECO:0000313" key="10">
    <source>
        <dbReference type="Proteomes" id="UP001362899"/>
    </source>
</evidence>
<keyword evidence="3" id="KW-0963">Cytoplasm</keyword>
<dbReference type="PANTHER" id="PTHR15239:SF6">
    <property type="entry name" value="RIBOSOME QUALITY CONTROL COMPLEX SUBUNIT NEMF"/>
    <property type="match status" value="1"/>
</dbReference>
<keyword evidence="10" id="KW-1185">Reference proteome</keyword>
<dbReference type="Pfam" id="PF11923">
    <property type="entry name" value="NFACT-C"/>
    <property type="match status" value="1"/>
</dbReference>
<dbReference type="InterPro" id="IPR051608">
    <property type="entry name" value="RQC_Subunit_NEMF"/>
</dbReference>
<dbReference type="GO" id="GO:0005737">
    <property type="term" value="C:cytoplasm"/>
    <property type="evidence" value="ECO:0007669"/>
    <property type="project" value="UniProtKB-SubCell"/>
</dbReference>
<comment type="caution">
    <text evidence="9">The sequence shown here is derived from an EMBL/GenBank/DDBJ whole genome shotgun (WGS) entry which is preliminary data.</text>
</comment>
<feature type="compositionally biased region" description="Basic and acidic residues" evidence="6">
    <location>
        <begin position="758"/>
        <end position="799"/>
    </location>
</feature>
<dbReference type="EMBL" id="BTGC01000008">
    <property type="protein sequence ID" value="GMM52278.1"/>
    <property type="molecule type" value="Genomic_DNA"/>
</dbReference>
<keyword evidence="4 5" id="KW-0175">Coiled coil</keyword>
<feature type="coiled-coil region" evidence="5">
    <location>
        <begin position="423"/>
        <end position="476"/>
    </location>
</feature>
<dbReference type="InterPro" id="IPR021846">
    <property type="entry name" value="NFACT-C"/>
</dbReference>
<evidence type="ECO:0000256" key="3">
    <source>
        <dbReference type="ARBA" id="ARBA00022490"/>
    </source>
</evidence>
<feature type="region of interest" description="Disordered" evidence="6">
    <location>
        <begin position="927"/>
        <end position="982"/>
    </location>
</feature>
<evidence type="ECO:0000256" key="1">
    <source>
        <dbReference type="ARBA" id="ARBA00004496"/>
    </source>
</evidence>
<dbReference type="Pfam" id="PF05670">
    <property type="entry name" value="NFACT-R_1"/>
    <property type="match status" value="1"/>
</dbReference>
<evidence type="ECO:0000313" key="9">
    <source>
        <dbReference type="EMBL" id="GMM52278.1"/>
    </source>
</evidence>
<proteinExistence type="inferred from homology"/>
<feature type="compositionally biased region" description="Basic residues" evidence="6">
    <location>
        <begin position="724"/>
        <end position="737"/>
    </location>
</feature>
<dbReference type="PANTHER" id="PTHR15239">
    <property type="entry name" value="NUCLEAR EXPORT MEDIATOR FACTOR NEMF"/>
    <property type="match status" value="1"/>
</dbReference>
<feature type="domain" description="NFACT RNA-binding" evidence="7">
    <location>
        <begin position="486"/>
        <end position="582"/>
    </location>
</feature>
<dbReference type="InterPro" id="IPR008532">
    <property type="entry name" value="NFACT_RNA-bd"/>
</dbReference>
<feature type="compositionally biased region" description="Acidic residues" evidence="6">
    <location>
        <begin position="640"/>
        <end position="650"/>
    </location>
</feature>
<dbReference type="AlphaFoldDB" id="A0AAV5RLD9"/>
<evidence type="ECO:0000256" key="6">
    <source>
        <dbReference type="SAM" id="MobiDB-lite"/>
    </source>
</evidence>
<feature type="domain" description="NFACT protein C-terminal" evidence="8">
    <location>
        <begin position="806"/>
        <end position="922"/>
    </location>
</feature>
<evidence type="ECO:0000256" key="2">
    <source>
        <dbReference type="ARBA" id="ARBA00008318"/>
    </source>
</evidence>
<comment type="subcellular location">
    <subcellularLocation>
        <location evidence="1">Cytoplasm</location>
    </subcellularLocation>
</comment>
<sequence length="982" mass="110042">MKQRFSYLDLRLIVSEIATELGDARLQNVYTLESSSRQFLFKFDGTSSGNKQFLLIDPGQRLHITKFQHQPATMPSYFVQKLRRTLQNRRVSGFRVVEGTRTAVMSLSNHTLHVVFELFSGGNIMIVENGQITALLRTAKPEYEIGAPYDVHQTNSAGQKSVTDTESLVAACTGNQLVRAIGPFATDASASLLVTCLRAHNLDPKAKLSSQEALEKLELIQQSVKQALLWAERLVKSVPPHVGYIFRDKDGPLEFEPFKEYFDAEIELKKESQGDSAVQYSVEKLESYNETVDVFFGKVWTERQGSREDALYAQAEQRRQLVRSEQQTRLEALKAEEEKHEQLGSLIEIHSDLVGKAILAVSSLQQQGFDWGDAQKLIDIEKQKGNDVAECIDSLQLEKQQAILVLDGVKVPVNVQISAFANAREYFDRRREAQDRLAKTEKHIAGALKSAEVRISRDLERNLEQQRKQAESSALKKVRSVYWFEKFYWFLTSQNQLAVAGKDAMQNELLLTRYFDNNDLCVFQHGSDSSILLLKGGGGPQSLVQAANFVSVTNPGNWETKSRGNCYYLSRSQVPKSSRPGEPVTVNFMKQLPNQTAVQPTSLDMGMALLWQTEEEYADSDGEDEFDAEEEFPEIEFDSDIDAFSSDEETPNTQTEDLVESEKFEEPEDSVEPEETEESVEPEETEESVEPEEPEEPEEPSDYSELSERSSPAVENDQLNTVKPKLKVRGQKKKLRKYLNQDEEDRERAMQRLGTLKGLERQKQAEKEKIESKQKEQQQKAEREARRKLKDLSFLDKPEPQPFPSTLINSWSSDKNIIAAVLMFAPWAALQSAQYKQKLVLGQLKKGKATNEILHVFGKELDELEIEASEASEPSEAQEETDKSIASEDVTQSNGRKTSPKKLLEAVRPVEVQNTIAVTKLQLANYGNASKGAKGGKGSKTSSTGSSKGNKSGAKNAANAKTGSKGSKGSKDSKGKGKTSKK</sequence>
<evidence type="ECO:0000256" key="4">
    <source>
        <dbReference type="ARBA" id="ARBA00023054"/>
    </source>
</evidence>
<evidence type="ECO:0000256" key="5">
    <source>
        <dbReference type="SAM" id="Coils"/>
    </source>
</evidence>
<feature type="compositionally biased region" description="Acidic residues" evidence="6">
    <location>
        <begin position="657"/>
        <end position="702"/>
    </location>
</feature>
<dbReference type="GO" id="GO:0072344">
    <property type="term" value="P:rescue of stalled ribosome"/>
    <property type="evidence" value="ECO:0007669"/>
    <property type="project" value="TreeGrafter"/>
</dbReference>
<organism evidence="9 10">
    <name type="scientific">Starmerella bacillaris</name>
    <name type="common">Yeast</name>
    <name type="synonym">Candida zemplinina</name>
    <dbReference type="NCBI Taxonomy" id="1247836"/>
    <lineage>
        <taxon>Eukaryota</taxon>
        <taxon>Fungi</taxon>
        <taxon>Dikarya</taxon>
        <taxon>Ascomycota</taxon>
        <taxon>Saccharomycotina</taxon>
        <taxon>Dipodascomycetes</taxon>
        <taxon>Dipodascales</taxon>
        <taxon>Trichomonascaceae</taxon>
        <taxon>Starmerella</taxon>
    </lineage>
</organism>
<evidence type="ECO:0000259" key="8">
    <source>
        <dbReference type="Pfam" id="PF11923"/>
    </source>
</evidence>
<comment type="similarity">
    <text evidence="2">Belongs to the NEMF family.</text>
</comment>
<evidence type="ECO:0000259" key="7">
    <source>
        <dbReference type="Pfam" id="PF05670"/>
    </source>
</evidence>
<dbReference type="GO" id="GO:0000049">
    <property type="term" value="F:tRNA binding"/>
    <property type="evidence" value="ECO:0007669"/>
    <property type="project" value="TreeGrafter"/>
</dbReference>
<feature type="region of interest" description="Disordered" evidence="6">
    <location>
        <begin position="640"/>
        <end position="809"/>
    </location>
</feature>
<protein>
    <submittedName>
        <fullName evidence="9">Rqc2 protein</fullName>
    </submittedName>
</protein>
<dbReference type="Proteomes" id="UP001362899">
    <property type="component" value="Unassembled WGS sequence"/>
</dbReference>
<dbReference type="GO" id="GO:1990116">
    <property type="term" value="P:ribosome-associated ubiquitin-dependent protein catabolic process"/>
    <property type="evidence" value="ECO:0007669"/>
    <property type="project" value="TreeGrafter"/>
</dbReference>
<name>A0AAV5RLD9_STABA</name>
<reference evidence="9 10" key="1">
    <citation type="journal article" date="2023" name="Elife">
        <title>Identification of key yeast species and microbe-microbe interactions impacting larval growth of Drosophila in the wild.</title>
        <authorList>
            <person name="Mure A."/>
            <person name="Sugiura Y."/>
            <person name="Maeda R."/>
            <person name="Honda K."/>
            <person name="Sakurai N."/>
            <person name="Takahashi Y."/>
            <person name="Watada M."/>
            <person name="Katoh T."/>
            <person name="Gotoh A."/>
            <person name="Gotoh Y."/>
            <person name="Taniguchi I."/>
            <person name="Nakamura K."/>
            <person name="Hayashi T."/>
            <person name="Katayama T."/>
            <person name="Uemura T."/>
            <person name="Hattori Y."/>
        </authorList>
    </citation>
    <scope>NUCLEOTIDE SEQUENCE [LARGE SCALE GENOMIC DNA]</scope>
    <source>
        <strain evidence="9 10">SB-73</strain>
    </source>
</reference>
<feature type="compositionally biased region" description="Low complexity" evidence="6">
    <location>
        <begin position="939"/>
        <end position="967"/>
    </location>
</feature>